<dbReference type="EMBL" id="CAUJNA010001613">
    <property type="protein sequence ID" value="CAJ1387971.1"/>
    <property type="molecule type" value="Genomic_DNA"/>
</dbReference>
<evidence type="ECO:0000256" key="1">
    <source>
        <dbReference type="SAM" id="MobiDB-lite"/>
    </source>
</evidence>
<reference evidence="2" key="1">
    <citation type="submission" date="2023-08" db="EMBL/GenBank/DDBJ databases">
        <authorList>
            <person name="Chen Y."/>
            <person name="Shah S."/>
            <person name="Dougan E. K."/>
            <person name="Thang M."/>
            <person name="Chan C."/>
        </authorList>
    </citation>
    <scope>NUCLEOTIDE SEQUENCE</scope>
</reference>
<gene>
    <name evidence="2" type="ORF">EVOR1521_LOCUS13931</name>
</gene>
<protein>
    <submittedName>
        <fullName evidence="2">Uncharacterized protein</fullName>
    </submittedName>
</protein>
<comment type="caution">
    <text evidence="2">The sequence shown here is derived from an EMBL/GenBank/DDBJ whole genome shotgun (WGS) entry which is preliminary data.</text>
</comment>
<proteinExistence type="predicted"/>
<feature type="compositionally biased region" description="Low complexity" evidence="1">
    <location>
        <begin position="295"/>
        <end position="304"/>
    </location>
</feature>
<feature type="region of interest" description="Disordered" evidence="1">
    <location>
        <begin position="275"/>
        <end position="306"/>
    </location>
</feature>
<dbReference type="AlphaFoldDB" id="A0AA36IHM8"/>
<sequence length="939" mass="104233">MEPLVLEELISEQGAEALRLCLAEAPSPLAAPEVLTASYWVPLSGEVPGSIVEDLILQLHRAPGLAFLADALGAEWWWQDVDETDPPKVFHTDCNLFFEDGAATRSHPAWSSVLYLTAEGGPTAVFHEKEGCGLDVLAVWPRVGRYLLFPGSRLHCVLHPEVPQRGDRITLLINWWMHTPRGLCASPAMPSHVALALRVEATRRWTALEAKRFEQHVEEWRAQRLPAALLPFVQDMLLAVQYDNVPGEWWAELQRLRKSKEALLAAKAACTRSRADRAQEAVEDGESTSATKEQNSNPSSRSSSDVGLRCYTSLISKPTGRNARGWAEDLEPKLGLAGRKKVLQAQAADRSYLQPDGSWGPFHTAQLPRSWRQARERRLKSSRSDPDEKGGSLCPGVMIGSFSGRCSEGAAQVQSEGPKAAVPIAKASPGNGFVNFHWQVIKEDDDPQCGKEFLARLEALKPAECGRPELGSQVPTALMELYWKKREGSQAPRRKKLQMLGISLKRHEHRNQAGSIDLVSVSDLKAICSIKCAILRCDFEVLHIECLSAEPIAVIRTVIKQHENDGQPVSVFAAQNGEEVPKVCEGREIPSRSLRCPIEHRLIYELCKDNRLGFLAGQDGITVADCLCATSLVRLAATNKELYDDLTQHRQRMWHKAVSVALPRFDLSEDLFERPQKFLTYLKGFAKAIALGGEDWSGKATLRLRSLNDSRKLFERLKGAHQVACKHLSTGGSFAKVFLSPLVLPELSSKVRFWMEESDEEGLNQDLVYGQEIEVPASEAPQYAETGRKARSRDTISQARPMRLHFARLNHQLLMAVRDDMAPADIISLPFPDWRPRPLGAMRVTVDVSIADMQHQLFHFKGITMTVNGPWVDCCGLYAAASGRDTFAPDATAKAALCIICLRDDGVERADVPVETFTAAKLPDALHLDSLRSPFEPRF</sequence>
<keyword evidence="3" id="KW-1185">Reference proteome</keyword>
<evidence type="ECO:0000313" key="2">
    <source>
        <dbReference type="EMBL" id="CAJ1387971.1"/>
    </source>
</evidence>
<feature type="region of interest" description="Disordered" evidence="1">
    <location>
        <begin position="354"/>
        <end position="393"/>
    </location>
</feature>
<organism evidence="2 3">
    <name type="scientific">Effrenium voratum</name>
    <dbReference type="NCBI Taxonomy" id="2562239"/>
    <lineage>
        <taxon>Eukaryota</taxon>
        <taxon>Sar</taxon>
        <taxon>Alveolata</taxon>
        <taxon>Dinophyceae</taxon>
        <taxon>Suessiales</taxon>
        <taxon>Symbiodiniaceae</taxon>
        <taxon>Effrenium</taxon>
    </lineage>
</organism>
<dbReference type="Proteomes" id="UP001178507">
    <property type="component" value="Unassembled WGS sequence"/>
</dbReference>
<accession>A0AA36IHM8</accession>
<evidence type="ECO:0000313" key="3">
    <source>
        <dbReference type="Proteomes" id="UP001178507"/>
    </source>
</evidence>
<name>A0AA36IHM8_9DINO</name>